<dbReference type="Gene3D" id="3.50.50.60">
    <property type="entry name" value="FAD/NAD(P)-binding domain"/>
    <property type="match status" value="1"/>
</dbReference>
<dbReference type="AlphaFoldDB" id="A0A4Z1PEC7"/>
<keyword evidence="7" id="KW-1185">Reference proteome</keyword>
<dbReference type="Gene3D" id="2.60.40.1210">
    <property type="entry name" value="Cellobiose dehydrogenase, cytochrome domain"/>
    <property type="match status" value="1"/>
</dbReference>
<dbReference type="Proteomes" id="UP000298493">
    <property type="component" value="Unassembled WGS sequence"/>
</dbReference>
<evidence type="ECO:0000259" key="5">
    <source>
        <dbReference type="PROSITE" id="PS00624"/>
    </source>
</evidence>
<dbReference type="InterPro" id="IPR015920">
    <property type="entry name" value="Cellobiose_DH-like_cyt"/>
</dbReference>
<dbReference type="InterPro" id="IPR007867">
    <property type="entry name" value="GMC_OxRtase_C"/>
</dbReference>
<name>A0A4Z1PEC7_9PEZI</name>
<dbReference type="CDD" id="cd09630">
    <property type="entry name" value="CDH_like_cytochrome"/>
    <property type="match status" value="1"/>
</dbReference>
<proteinExistence type="inferred from homology"/>
<protein>
    <submittedName>
        <fullName evidence="6">FAD/NAD(P)-binding domain-containing protein</fullName>
    </submittedName>
</protein>
<dbReference type="STRING" id="86259.A0A4Z1PEC7"/>
<keyword evidence="2" id="KW-0285">Flavoprotein</keyword>
<evidence type="ECO:0000256" key="2">
    <source>
        <dbReference type="RuleBase" id="RU003968"/>
    </source>
</evidence>
<dbReference type="Pfam" id="PF05199">
    <property type="entry name" value="GMC_oxred_C"/>
    <property type="match status" value="1"/>
</dbReference>
<dbReference type="PANTHER" id="PTHR47190:SF4">
    <property type="entry name" value="DEHYDROGENASE, PUTATIVE-RELATED"/>
    <property type="match status" value="1"/>
</dbReference>
<reference evidence="6 7" key="1">
    <citation type="submission" date="2019-04" db="EMBL/GenBank/DDBJ databases">
        <title>High contiguity whole genome sequence and gene annotation resource for two Venturia nashicola isolates.</title>
        <authorList>
            <person name="Prokchorchik M."/>
            <person name="Won K."/>
            <person name="Lee Y."/>
            <person name="Choi E.D."/>
            <person name="Segonzac C."/>
            <person name="Sohn K.H."/>
        </authorList>
    </citation>
    <scope>NUCLEOTIDE SEQUENCE [LARGE SCALE GENOMIC DNA]</scope>
    <source>
        <strain evidence="6 7">PRI2</strain>
    </source>
</reference>
<evidence type="ECO:0000313" key="7">
    <source>
        <dbReference type="Proteomes" id="UP000298493"/>
    </source>
</evidence>
<sequence>MLRTIFAAMAALTLGVQVQAAAYTDPNTGIVFQGFTDTTGFQFGLALPADPTTEFIAQIVSPLKSGVGWGGVSLNSAMANRLLVTAWPNGQDVIASFREATGYTSPAVYAGNATMAPIAAGTFVNSTHVSFTFVCTNCVSTDDMAFSSTDSQALIGWAMSQTTVTAPSDPASVLSYHAAGFGIQGVTLADARSANYATWSSTAGTASASIGATTSTNTTNSTSGTTNSTTPVTTSNSTYDYIVAGAGPAGIIVAQRLAESGASVLLIERGNASTYASGGRSQLTSWNSTLTQYDVPALSYYLDVSTAYCTDTASSAGCLLGGGTMVNALMFVRPQDRDFNDKWPTGWKWSDVKPASERLYARNPGVIKSSANGKYYDTGAYSILSKFLTSNGWRSVNALEKTNEKHQIFSHPPWDIQGGLRAGPVKSYLPLAKKLTNFKLLLLTEVVQAVRNGTTVSGVMTKDTAGNRQIINLKAGGKLILAAGALASPRILFNSGIGPADQLATVANGTTGVTLPAQSQWLDLPVGQNLKDHPIFTLTFRTKQNQTSMVQADFKSPSANNIALFNKGSGPLAQSGQRLNFWTSINAANSSYKYFQGTCNSPSAGTVRIKTYLTHGLTSVGRLGITAAGTTTFITRPWLNTPEDKTALIDFSNSLLAMSRANTSTITSSTYTNGSLVTETDLMATYTTGSHFVGTAKMQTSTSDTNAVVDTDTKVLGMTNLFVVDASVHPDLPTGNTQAIVMVVAEKAAERILALKTKRRSVRAPGCRDVVKTQEHDGLEPEEHELMEKELEVRTKRTIFTNYDRTMAAPSTETSDQPCVSENQALQPLNILSLPNELHDRICEEYIVESIQNKGSHAESLPDF</sequence>
<dbReference type="GO" id="GO:0016614">
    <property type="term" value="F:oxidoreductase activity, acting on CH-OH group of donors"/>
    <property type="evidence" value="ECO:0007669"/>
    <property type="project" value="InterPro"/>
</dbReference>
<accession>A0A4Z1PEC7</accession>
<dbReference type="Gene3D" id="3.30.410.10">
    <property type="entry name" value="Cholesterol Oxidase, domain 2"/>
    <property type="match status" value="1"/>
</dbReference>
<evidence type="ECO:0000256" key="3">
    <source>
        <dbReference type="SAM" id="SignalP"/>
    </source>
</evidence>
<dbReference type="SUPFAM" id="SSF49344">
    <property type="entry name" value="CBD9-like"/>
    <property type="match status" value="1"/>
</dbReference>
<dbReference type="InterPro" id="IPR053208">
    <property type="entry name" value="GMC_Oxidoreductase_CD"/>
</dbReference>
<organism evidence="6 7">
    <name type="scientific">Venturia nashicola</name>
    <dbReference type="NCBI Taxonomy" id="86259"/>
    <lineage>
        <taxon>Eukaryota</taxon>
        <taxon>Fungi</taxon>
        <taxon>Dikarya</taxon>
        <taxon>Ascomycota</taxon>
        <taxon>Pezizomycotina</taxon>
        <taxon>Dothideomycetes</taxon>
        <taxon>Pleosporomycetidae</taxon>
        <taxon>Venturiales</taxon>
        <taxon>Venturiaceae</taxon>
        <taxon>Venturia</taxon>
    </lineage>
</organism>
<comment type="similarity">
    <text evidence="1 2">Belongs to the GMC oxidoreductase family.</text>
</comment>
<feature type="domain" description="Glucose-methanol-choline oxidoreductase N-terminal" evidence="4">
    <location>
        <begin position="317"/>
        <end position="340"/>
    </location>
</feature>
<keyword evidence="2" id="KW-0274">FAD</keyword>
<evidence type="ECO:0000256" key="1">
    <source>
        <dbReference type="ARBA" id="ARBA00010790"/>
    </source>
</evidence>
<dbReference type="EMBL" id="SNSC02000001">
    <property type="protein sequence ID" value="TID27861.1"/>
    <property type="molecule type" value="Genomic_DNA"/>
</dbReference>
<dbReference type="Pfam" id="PF00732">
    <property type="entry name" value="GMC_oxred_N"/>
    <property type="match status" value="1"/>
</dbReference>
<keyword evidence="3" id="KW-0732">Signal</keyword>
<feature type="chain" id="PRO_5021325159" evidence="3">
    <location>
        <begin position="21"/>
        <end position="864"/>
    </location>
</feature>
<dbReference type="GO" id="GO:0050660">
    <property type="term" value="F:flavin adenine dinucleotide binding"/>
    <property type="evidence" value="ECO:0007669"/>
    <property type="project" value="InterPro"/>
</dbReference>
<evidence type="ECO:0000259" key="4">
    <source>
        <dbReference type="PROSITE" id="PS00623"/>
    </source>
</evidence>
<dbReference type="PANTHER" id="PTHR47190">
    <property type="entry name" value="DEHYDROGENASE, PUTATIVE-RELATED"/>
    <property type="match status" value="1"/>
</dbReference>
<comment type="caution">
    <text evidence="6">The sequence shown here is derived from an EMBL/GenBank/DDBJ whole genome shotgun (WGS) entry which is preliminary data.</text>
</comment>
<dbReference type="InterPro" id="IPR000172">
    <property type="entry name" value="GMC_OxRdtase_N"/>
</dbReference>
<feature type="signal peptide" evidence="3">
    <location>
        <begin position="1"/>
        <end position="20"/>
    </location>
</feature>
<dbReference type="Pfam" id="PF16010">
    <property type="entry name" value="CDH-cyt"/>
    <property type="match status" value="1"/>
</dbReference>
<evidence type="ECO:0000313" key="6">
    <source>
        <dbReference type="EMBL" id="TID27861.1"/>
    </source>
</evidence>
<dbReference type="SUPFAM" id="SSF51905">
    <property type="entry name" value="FAD/NAD(P)-binding domain"/>
    <property type="match status" value="1"/>
</dbReference>
<gene>
    <name evidence="6" type="ORF">E6O75_ATG00628</name>
</gene>
<dbReference type="InterPro" id="IPR036188">
    <property type="entry name" value="FAD/NAD-bd_sf"/>
</dbReference>
<dbReference type="PROSITE" id="PS00624">
    <property type="entry name" value="GMC_OXRED_2"/>
    <property type="match status" value="1"/>
</dbReference>
<dbReference type="SUPFAM" id="SSF54373">
    <property type="entry name" value="FAD-linked reductases, C-terminal domain"/>
    <property type="match status" value="1"/>
</dbReference>
<feature type="domain" description="Glucose-methanol-choline oxidoreductase N-terminal" evidence="5">
    <location>
        <begin position="484"/>
        <end position="498"/>
    </location>
</feature>
<dbReference type="PROSITE" id="PS00623">
    <property type="entry name" value="GMC_OXRED_1"/>
    <property type="match status" value="1"/>
</dbReference>